<sequence>MTTTTAPTPSTASESSATPQAGPPPADTLDSHVPLTSRADLDQRVRQLLPCAAQRQLWLLLLDADDVQMPVMIPIGDLPLHADGPAVDGEGVLETLTMMTREFEVASFVFVLERSGSRSLTDDDAAWLSYLLEVGVGHGIRVRGVYLCHDDGVSGYDEGDLDELSRRRHQAVSASSADM</sequence>
<dbReference type="RefSeq" id="WP_121368988.1">
    <property type="nucleotide sequence ID" value="NZ_RBKS01000001.1"/>
</dbReference>
<keyword evidence="3" id="KW-1185">Reference proteome</keyword>
<comment type="caution">
    <text evidence="2">The sequence shown here is derived from an EMBL/GenBank/DDBJ whole genome shotgun (WGS) entry which is preliminary data.</text>
</comment>
<accession>A0A495IEM1</accession>
<reference evidence="2 3" key="1">
    <citation type="submission" date="2018-10" db="EMBL/GenBank/DDBJ databases">
        <title>Sequencing the genomes of 1000 actinobacteria strains.</title>
        <authorList>
            <person name="Klenk H.-P."/>
        </authorList>
    </citation>
    <scope>NUCLEOTIDE SEQUENCE [LARGE SCALE GENOMIC DNA]</scope>
    <source>
        <strain evidence="2 3">DSM 17894</strain>
    </source>
</reference>
<dbReference type="EMBL" id="RBKS01000001">
    <property type="protein sequence ID" value="RKR74219.1"/>
    <property type="molecule type" value="Genomic_DNA"/>
</dbReference>
<dbReference type="AlphaFoldDB" id="A0A495IEM1"/>
<feature type="compositionally biased region" description="Low complexity" evidence="1">
    <location>
        <begin position="1"/>
        <end position="19"/>
    </location>
</feature>
<proteinExistence type="predicted"/>
<organism evidence="2 3">
    <name type="scientific">Frondihabitans australicus</name>
    <dbReference type="NCBI Taxonomy" id="386892"/>
    <lineage>
        <taxon>Bacteria</taxon>
        <taxon>Bacillati</taxon>
        <taxon>Actinomycetota</taxon>
        <taxon>Actinomycetes</taxon>
        <taxon>Micrococcales</taxon>
        <taxon>Microbacteriaceae</taxon>
        <taxon>Frondihabitans</taxon>
    </lineage>
</organism>
<gene>
    <name evidence="2" type="ORF">C8E83_1327</name>
</gene>
<dbReference type="Proteomes" id="UP000280008">
    <property type="component" value="Unassembled WGS sequence"/>
</dbReference>
<protein>
    <submittedName>
        <fullName evidence="2">Uncharacterized protein</fullName>
    </submittedName>
</protein>
<evidence type="ECO:0000313" key="2">
    <source>
        <dbReference type="EMBL" id="RKR74219.1"/>
    </source>
</evidence>
<dbReference type="OrthoDB" id="5123240at2"/>
<feature type="region of interest" description="Disordered" evidence="1">
    <location>
        <begin position="1"/>
        <end position="33"/>
    </location>
</feature>
<name>A0A495IEM1_9MICO</name>
<evidence type="ECO:0000313" key="3">
    <source>
        <dbReference type="Proteomes" id="UP000280008"/>
    </source>
</evidence>
<evidence type="ECO:0000256" key="1">
    <source>
        <dbReference type="SAM" id="MobiDB-lite"/>
    </source>
</evidence>